<dbReference type="Pfam" id="PF01039">
    <property type="entry name" value="Carboxyl_trans"/>
    <property type="match status" value="1"/>
</dbReference>
<evidence type="ECO:0000259" key="1">
    <source>
        <dbReference type="PROSITE" id="PS50980"/>
    </source>
</evidence>
<dbReference type="GO" id="GO:0006552">
    <property type="term" value="P:L-leucine catabolic process"/>
    <property type="evidence" value="ECO:0007669"/>
    <property type="project" value="TreeGrafter"/>
</dbReference>
<gene>
    <name evidence="2" type="ORF">S01H1_51222</name>
</gene>
<proteinExistence type="predicted"/>
<name>X0X939_9ZZZZ</name>
<dbReference type="PANTHER" id="PTHR22855">
    <property type="entry name" value="ACETYL, PROPIONYL, PYRUVATE, AND GLUTACONYL CARBOXYLASE-RELATED"/>
    <property type="match status" value="1"/>
</dbReference>
<dbReference type="PROSITE" id="PS50980">
    <property type="entry name" value="COA_CT_NTER"/>
    <property type="match status" value="1"/>
</dbReference>
<protein>
    <recommendedName>
        <fullName evidence="1">CoA carboxyltransferase N-terminal domain-containing protein</fullName>
    </recommendedName>
</protein>
<dbReference type="EMBL" id="BARS01033047">
    <property type="protein sequence ID" value="GAG21446.1"/>
    <property type="molecule type" value="Genomic_DNA"/>
</dbReference>
<accession>X0X939</accession>
<organism evidence="2">
    <name type="scientific">marine sediment metagenome</name>
    <dbReference type="NCBI Taxonomy" id="412755"/>
    <lineage>
        <taxon>unclassified sequences</taxon>
        <taxon>metagenomes</taxon>
        <taxon>ecological metagenomes</taxon>
    </lineage>
</organism>
<dbReference type="GO" id="GO:1905202">
    <property type="term" value="C:methylcrotonoyl-CoA carboxylase complex"/>
    <property type="evidence" value="ECO:0007669"/>
    <property type="project" value="TreeGrafter"/>
</dbReference>
<comment type="caution">
    <text evidence="2">The sequence shown here is derived from an EMBL/GenBank/DDBJ whole genome shotgun (WGS) entry which is preliminary data.</text>
</comment>
<dbReference type="SUPFAM" id="SSF52096">
    <property type="entry name" value="ClpP/crotonase"/>
    <property type="match status" value="1"/>
</dbReference>
<dbReference type="InterPro" id="IPR045190">
    <property type="entry name" value="MCCB/AccD1-like"/>
</dbReference>
<reference evidence="2" key="1">
    <citation type="journal article" date="2014" name="Front. Microbiol.">
        <title>High frequency of phylogenetically diverse reductive dehalogenase-homologous genes in deep subseafloor sedimentary metagenomes.</title>
        <authorList>
            <person name="Kawai M."/>
            <person name="Futagami T."/>
            <person name="Toyoda A."/>
            <person name="Takaki Y."/>
            <person name="Nishi S."/>
            <person name="Hori S."/>
            <person name="Arai W."/>
            <person name="Tsubouchi T."/>
            <person name="Morono Y."/>
            <person name="Uchiyama I."/>
            <person name="Ito T."/>
            <person name="Fujiyama A."/>
            <person name="Inagaki F."/>
            <person name="Takami H."/>
        </authorList>
    </citation>
    <scope>NUCLEOTIDE SEQUENCE</scope>
    <source>
        <strain evidence="2">Expedition CK06-06</strain>
    </source>
</reference>
<dbReference type="Gene3D" id="3.90.226.10">
    <property type="entry name" value="2-enoyl-CoA Hydratase, Chain A, domain 1"/>
    <property type="match status" value="1"/>
</dbReference>
<evidence type="ECO:0000313" key="2">
    <source>
        <dbReference type="EMBL" id="GAG21446.1"/>
    </source>
</evidence>
<dbReference type="AlphaFoldDB" id="X0X939"/>
<dbReference type="InterPro" id="IPR029045">
    <property type="entry name" value="ClpP/crotonase-like_dom_sf"/>
</dbReference>
<dbReference type="InterPro" id="IPR034733">
    <property type="entry name" value="AcCoA_carboxyl_beta"/>
</dbReference>
<feature type="non-terminal residue" evidence="2">
    <location>
        <position position="248"/>
    </location>
</feature>
<dbReference type="GO" id="GO:0004485">
    <property type="term" value="F:methylcrotonoyl-CoA carboxylase activity"/>
    <property type="evidence" value="ECO:0007669"/>
    <property type="project" value="TreeGrafter"/>
</dbReference>
<feature type="domain" description="CoA carboxyltransferase N-terminal" evidence="1">
    <location>
        <begin position="30"/>
        <end position="248"/>
    </location>
</feature>
<dbReference type="Gene3D" id="1.20.5.680">
    <property type="entry name" value="Single Helix bin"/>
    <property type="match status" value="1"/>
</dbReference>
<dbReference type="PANTHER" id="PTHR22855:SF13">
    <property type="entry name" value="METHYLCROTONOYL-COA CARBOXYLASE BETA CHAIN, MITOCHONDRIAL"/>
    <property type="match status" value="1"/>
</dbReference>
<dbReference type="InterPro" id="IPR011762">
    <property type="entry name" value="COA_CT_N"/>
</dbReference>
<sequence>MRQYFQKMTPLGRELRANEKEREEANAREVAKVEEEVAQAVGKRNETGIPAEKLHKRGEKTAWERIELLVDSGTFVPLNSLYDPEFNQEGSTGVVTGLGKISGRYGVIIASDNKVLAGAWIPGQREHIFRAQDIAERLNIPLVWVLNCSGVKLTEQEKVYAGRRSGGRTFFRHAELIQKGIPVIVGMYGTNPAGGGYHAISPAIIFAHEKSNMAVGGGGIVSGMSPKGGFDLEGAETLIEATREFKQV</sequence>